<accession>A0A0F7SE58</accession>
<dbReference type="InterPro" id="IPR007736">
    <property type="entry name" value="Caleosin-related"/>
</dbReference>
<dbReference type="PANTHER" id="PTHR31495">
    <property type="entry name" value="PEROXYGENASE 3-RELATED"/>
    <property type="match status" value="1"/>
</dbReference>
<dbReference type="AlphaFoldDB" id="A0A0F7SE58"/>
<evidence type="ECO:0000256" key="1">
    <source>
        <dbReference type="ARBA" id="ARBA00006765"/>
    </source>
</evidence>
<comment type="similarity">
    <text evidence="1">Belongs to the caleosin family.</text>
</comment>
<proteinExistence type="inferred from homology"/>
<dbReference type="PANTHER" id="PTHR31495:SF0">
    <property type="entry name" value="BINDING PROTEIN CALEOSIN, PUTATIVE (AFU_ORTHOLOGUE AFUA_5G13750)-RELATED"/>
    <property type="match status" value="1"/>
</dbReference>
<name>A0A0F7SE58_PHARH</name>
<organism evidence="2">
    <name type="scientific">Phaffia rhodozyma</name>
    <name type="common">Yeast</name>
    <name type="synonym">Xanthophyllomyces dendrorhous</name>
    <dbReference type="NCBI Taxonomy" id="264483"/>
    <lineage>
        <taxon>Eukaryota</taxon>
        <taxon>Fungi</taxon>
        <taxon>Dikarya</taxon>
        <taxon>Basidiomycota</taxon>
        <taxon>Agaricomycotina</taxon>
        <taxon>Tremellomycetes</taxon>
        <taxon>Cystofilobasidiales</taxon>
        <taxon>Mrakiaceae</taxon>
        <taxon>Phaffia</taxon>
    </lineage>
</organism>
<dbReference type="GO" id="GO:0005509">
    <property type="term" value="F:calcium ion binding"/>
    <property type="evidence" value="ECO:0007669"/>
    <property type="project" value="TreeGrafter"/>
</dbReference>
<evidence type="ECO:0000313" key="2">
    <source>
        <dbReference type="EMBL" id="CDZ96256.1"/>
    </source>
</evidence>
<protein>
    <submittedName>
        <fullName evidence="2">EF-hand domain pair</fullName>
    </submittedName>
</protein>
<reference evidence="2" key="1">
    <citation type="submission" date="2014-08" db="EMBL/GenBank/DDBJ databases">
        <authorList>
            <person name="Sharma Rahul"/>
            <person name="Thines Marco"/>
        </authorList>
    </citation>
    <scope>NUCLEOTIDE SEQUENCE</scope>
</reference>
<sequence length="184" mass="21444">MEAYCSTKARKTGVIFPTDTYNGFRALGFNTFIALQSALAFHILHVSFPTCESWIPDLRFPVYVERIARAKHGSDTESYTMEGTFDEGRYDRIFKKFDEDQKGGLYFSEIVTMWKANRNVLDLIGWTFQVFLWGYLWLLAADPQTGILDERSVRKQYDGSLYYELEKRQKSGNRLPFVRGGELW</sequence>
<dbReference type="EMBL" id="LN483116">
    <property type="protein sequence ID" value="CDZ96256.1"/>
    <property type="molecule type" value="Genomic_DNA"/>
</dbReference>
<dbReference type="GO" id="GO:0004497">
    <property type="term" value="F:monooxygenase activity"/>
    <property type="evidence" value="ECO:0007669"/>
    <property type="project" value="TreeGrafter"/>
</dbReference>
<dbReference type="Pfam" id="PF05042">
    <property type="entry name" value="Caleosin"/>
    <property type="match status" value="1"/>
</dbReference>